<dbReference type="EMBL" id="JACHVB010000060">
    <property type="protein sequence ID" value="MBC2596002.1"/>
    <property type="molecule type" value="Genomic_DNA"/>
</dbReference>
<evidence type="ECO:0000256" key="3">
    <source>
        <dbReference type="ARBA" id="ARBA00022692"/>
    </source>
</evidence>
<keyword evidence="4 6" id="KW-1133">Transmembrane helix</keyword>
<evidence type="ECO:0000256" key="1">
    <source>
        <dbReference type="ARBA" id="ARBA00004167"/>
    </source>
</evidence>
<dbReference type="PANTHER" id="PTHR30093">
    <property type="entry name" value="GENERAL SECRETION PATHWAY PROTEIN G"/>
    <property type="match status" value="1"/>
</dbReference>
<evidence type="ECO:0000256" key="6">
    <source>
        <dbReference type="SAM" id="Phobius"/>
    </source>
</evidence>
<dbReference type="Pfam" id="PF07963">
    <property type="entry name" value="N_methyl"/>
    <property type="match status" value="1"/>
</dbReference>
<dbReference type="Proteomes" id="UP000546464">
    <property type="component" value="Unassembled WGS sequence"/>
</dbReference>
<comment type="caution">
    <text evidence="7">The sequence shown here is derived from an EMBL/GenBank/DDBJ whole genome shotgun (WGS) entry which is preliminary data.</text>
</comment>
<dbReference type="NCBIfam" id="TIGR02532">
    <property type="entry name" value="IV_pilin_GFxxxE"/>
    <property type="match status" value="1"/>
</dbReference>
<comment type="subcellular location">
    <subcellularLocation>
        <location evidence="1">Membrane</location>
        <topology evidence="1">Single-pass membrane protein</topology>
    </subcellularLocation>
</comment>
<organism evidence="7 8">
    <name type="scientific">Ruficoccus amylovorans</name>
    <dbReference type="NCBI Taxonomy" id="1804625"/>
    <lineage>
        <taxon>Bacteria</taxon>
        <taxon>Pseudomonadati</taxon>
        <taxon>Verrucomicrobiota</taxon>
        <taxon>Opitutia</taxon>
        <taxon>Puniceicoccales</taxon>
        <taxon>Cerasicoccaceae</taxon>
        <taxon>Ruficoccus</taxon>
    </lineage>
</organism>
<sequence length="269" mass="29011">MLITPFNKSASTSLSQRAGFTLIELLCVIAVIAILASLLMVGTNAVRRMADNTETTSRLRQCGIGMFNYAADHHGNVPSNGLIGADGTDRSGPGRRWPDKVAPYMGLNPPYLIANKDWKTYQPYRCVSQDDFIEQQNLTGPNAVFGLNEYFSLEYEGVPGEKGWRKFSDAIDPATTPLLVTLSAYDENGSLIGSGHVANPRGGPSPLARKYGWSQRTNGTGPAPTLNGAYGILYIDGHVGVVSNSWPFSAINAGMDFHPKKDVSITPAE</sequence>
<keyword evidence="5 6" id="KW-0472">Membrane</keyword>
<dbReference type="InterPro" id="IPR012902">
    <property type="entry name" value="N_methyl_site"/>
</dbReference>
<dbReference type="InterPro" id="IPR045584">
    <property type="entry name" value="Pilin-like"/>
</dbReference>
<evidence type="ECO:0000313" key="7">
    <source>
        <dbReference type="EMBL" id="MBC2596002.1"/>
    </source>
</evidence>
<dbReference type="RefSeq" id="WP_185676921.1">
    <property type="nucleotide sequence ID" value="NZ_JACHVB010000060.1"/>
</dbReference>
<dbReference type="AlphaFoldDB" id="A0A842HHW9"/>
<evidence type="ECO:0000256" key="4">
    <source>
        <dbReference type="ARBA" id="ARBA00022989"/>
    </source>
</evidence>
<keyword evidence="2" id="KW-0488">Methylation</keyword>
<protein>
    <submittedName>
        <fullName evidence="7">Type II secretion system protein</fullName>
    </submittedName>
</protein>
<keyword evidence="8" id="KW-1185">Reference proteome</keyword>
<feature type="transmembrane region" description="Helical" evidence="6">
    <location>
        <begin position="20"/>
        <end position="41"/>
    </location>
</feature>
<dbReference type="GO" id="GO:0016020">
    <property type="term" value="C:membrane"/>
    <property type="evidence" value="ECO:0007669"/>
    <property type="project" value="UniProtKB-SubCell"/>
</dbReference>
<proteinExistence type="predicted"/>
<keyword evidence="3 6" id="KW-0812">Transmembrane</keyword>
<reference evidence="7 8" key="1">
    <citation type="submission" date="2020-07" db="EMBL/GenBank/DDBJ databases">
        <authorList>
            <person name="Feng X."/>
        </authorList>
    </citation>
    <scope>NUCLEOTIDE SEQUENCE [LARGE SCALE GENOMIC DNA]</scope>
    <source>
        <strain evidence="7 8">JCM31066</strain>
    </source>
</reference>
<evidence type="ECO:0000256" key="5">
    <source>
        <dbReference type="ARBA" id="ARBA00023136"/>
    </source>
</evidence>
<dbReference type="SUPFAM" id="SSF54523">
    <property type="entry name" value="Pili subunits"/>
    <property type="match status" value="1"/>
</dbReference>
<evidence type="ECO:0000313" key="8">
    <source>
        <dbReference type="Proteomes" id="UP000546464"/>
    </source>
</evidence>
<name>A0A842HHW9_9BACT</name>
<gene>
    <name evidence="7" type="ORF">H5P28_17180</name>
</gene>
<dbReference type="Gene3D" id="3.30.700.10">
    <property type="entry name" value="Glycoprotein, Type 4 Pilin"/>
    <property type="match status" value="1"/>
</dbReference>
<dbReference type="PANTHER" id="PTHR30093:SF44">
    <property type="entry name" value="TYPE II SECRETION SYSTEM CORE PROTEIN G"/>
    <property type="match status" value="1"/>
</dbReference>
<accession>A0A842HHW9</accession>
<evidence type="ECO:0000256" key="2">
    <source>
        <dbReference type="ARBA" id="ARBA00022481"/>
    </source>
</evidence>